<gene>
    <name evidence="1" type="ORF">GNP88_13145</name>
</gene>
<dbReference type="EMBL" id="WOBN01000020">
    <property type="protein sequence ID" value="MUK50112.1"/>
    <property type="molecule type" value="Genomic_DNA"/>
</dbReference>
<evidence type="ECO:0000313" key="2">
    <source>
        <dbReference type="Proteomes" id="UP000448038"/>
    </source>
</evidence>
<sequence>MSIFAKAKAIMINDRYFYDFGKKGQVLTAWSFGGAKLFTYADILDAVLKKLDEKRKKYQVVDVVVNQPSGVSIKEYYQIACRLQRTMRNIDKRQPMSVHGVAKQISKMSAILALLDNEFSSKELERIGSLVRENAWDWNETPSLSRRLDFYRQHKMLEKNSNKFCDDIPF</sequence>
<organism evidence="1 2">
    <name type="scientific">Aliivibrio fischeri</name>
    <name type="common">Vibrio fischeri</name>
    <dbReference type="NCBI Taxonomy" id="668"/>
    <lineage>
        <taxon>Bacteria</taxon>
        <taxon>Pseudomonadati</taxon>
        <taxon>Pseudomonadota</taxon>
        <taxon>Gammaproteobacteria</taxon>
        <taxon>Vibrionales</taxon>
        <taxon>Vibrionaceae</taxon>
        <taxon>Aliivibrio</taxon>
    </lineage>
</organism>
<comment type="caution">
    <text evidence="1">The sequence shown here is derived from an EMBL/GenBank/DDBJ whole genome shotgun (WGS) entry which is preliminary data.</text>
</comment>
<dbReference type="Proteomes" id="UP000448038">
    <property type="component" value="Unassembled WGS sequence"/>
</dbReference>
<reference evidence="1 2" key="1">
    <citation type="submission" date="2019-11" db="EMBL/GenBank/DDBJ databases">
        <title>Using colonization assays and comparative genomics to discover symbiosis behaviors and factors in Vibrio fischeri.</title>
        <authorList>
            <person name="Bongrand C."/>
            <person name="Moriano-Gutierrez S."/>
            <person name="Arevalo P."/>
            <person name="Mcfall-Ngai M."/>
            <person name="Visick K."/>
            <person name="Polz M.F."/>
            <person name="Ruby E.G."/>
        </authorList>
    </citation>
    <scope>NUCLEOTIDE SEQUENCE [LARGE SCALE GENOMIC DNA]</scope>
    <source>
        <strain evidence="2">emors.4.1</strain>
    </source>
</reference>
<accession>A0A844P2J2</accession>
<dbReference type="RefSeq" id="WP_155656068.1">
    <property type="nucleotide sequence ID" value="NZ_WOBN01000020.1"/>
</dbReference>
<dbReference type="AlphaFoldDB" id="A0A844P2J2"/>
<evidence type="ECO:0000313" key="1">
    <source>
        <dbReference type="EMBL" id="MUK50112.1"/>
    </source>
</evidence>
<proteinExistence type="predicted"/>
<protein>
    <submittedName>
        <fullName evidence="1">Uncharacterized protein</fullName>
    </submittedName>
</protein>
<name>A0A844P2J2_ALIFS</name>